<keyword evidence="3" id="KW-1185">Reference proteome</keyword>
<evidence type="ECO:0000259" key="1">
    <source>
        <dbReference type="Pfam" id="PF03724"/>
    </source>
</evidence>
<organism evidence="2 3">
    <name type="scientific">Flavobacterium kingsejongi</name>
    <dbReference type="NCBI Taxonomy" id="1678728"/>
    <lineage>
        <taxon>Bacteria</taxon>
        <taxon>Pseudomonadati</taxon>
        <taxon>Bacteroidota</taxon>
        <taxon>Flavobacteriia</taxon>
        <taxon>Flavobacteriales</taxon>
        <taxon>Flavobacteriaceae</taxon>
        <taxon>Flavobacterium</taxon>
    </lineage>
</organism>
<dbReference type="Proteomes" id="UP000244677">
    <property type="component" value="Chromosome"/>
</dbReference>
<dbReference type="InterPro" id="IPR005184">
    <property type="entry name" value="DUF306_Meta_HslJ"/>
</dbReference>
<dbReference type="KEGG" id="fki:FK004_13075"/>
<dbReference type="Gene3D" id="2.40.128.270">
    <property type="match status" value="1"/>
</dbReference>
<sequence>MKAIQRMMAVGMASIGLLSCQSKLKNEDINPKFNPAHYVAEKEKDTLADFFKATGNEPFWAITISKEQITLSILGKGNEEFVFPYAEPIRVADANIKRYRLTSATATLDFTIAQGKCTNTMSGKESPYTVKADFKRNADTKVTALEGCGHYIVNYRLHDIWVLESLGNQKITATDFDTAPTLEIKAAEASFMGNGGCNTIRGKLFAEQDLLRFTDIISTRMMCGATNKEPQFLKALESSTKYEIKDNRLFLSNPGGIQLIFKKVD</sequence>
<reference evidence="2 3" key="1">
    <citation type="submission" date="2017-04" db="EMBL/GenBank/DDBJ databases">
        <title>Complete genome sequence of Flavobacterium kingsejong AJ004.</title>
        <authorList>
            <person name="Lee P.C."/>
        </authorList>
    </citation>
    <scope>NUCLEOTIDE SEQUENCE [LARGE SCALE GENOMIC DNA]</scope>
    <source>
        <strain evidence="2 3">AJ004</strain>
    </source>
</reference>
<proteinExistence type="predicted"/>
<gene>
    <name evidence="2" type="ORF">FK004_13075</name>
</gene>
<evidence type="ECO:0000313" key="2">
    <source>
        <dbReference type="EMBL" id="AWG26092.1"/>
    </source>
</evidence>
<dbReference type="EMBL" id="CP020919">
    <property type="protein sequence ID" value="AWG26092.1"/>
    <property type="molecule type" value="Genomic_DNA"/>
</dbReference>
<dbReference type="InterPro" id="IPR053147">
    <property type="entry name" value="Hsp_HslJ-like"/>
</dbReference>
<dbReference type="OrthoDB" id="5348860at2"/>
<dbReference type="PANTHER" id="PTHR35535:SF2">
    <property type="entry name" value="DUF306 DOMAIN-CONTAINING PROTEIN"/>
    <property type="match status" value="1"/>
</dbReference>
<name>A0A2S1LR02_9FLAO</name>
<dbReference type="InterPro" id="IPR038670">
    <property type="entry name" value="HslJ-like_sf"/>
</dbReference>
<dbReference type="PANTHER" id="PTHR35535">
    <property type="entry name" value="HEAT SHOCK PROTEIN HSLJ"/>
    <property type="match status" value="1"/>
</dbReference>
<dbReference type="AlphaFoldDB" id="A0A2S1LR02"/>
<evidence type="ECO:0000313" key="3">
    <source>
        <dbReference type="Proteomes" id="UP000244677"/>
    </source>
</evidence>
<dbReference type="Pfam" id="PF03724">
    <property type="entry name" value="META"/>
    <property type="match status" value="1"/>
</dbReference>
<dbReference type="PROSITE" id="PS51257">
    <property type="entry name" value="PROKAR_LIPOPROTEIN"/>
    <property type="match status" value="1"/>
</dbReference>
<dbReference type="RefSeq" id="WP_108737630.1">
    <property type="nucleotide sequence ID" value="NZ_CP020919.1"/>
</dbReference>
<feature type="domain" description="DUF306" evidence="1">
    <location>
        <begin position="159"/>
        <end position="256"/>
    </location>
</feature>
<accession>A0A2S1LR02</accession>
<protein>
    <recommendedName>
        <fullName evidence="1">DUF306 domain-containing protein</fullName>
    </recommendedName>
</protein>